<comment type="similarity">
    <text evidence="1 5">Belongs to the universal ribosomal protein uL29 family.</text>
</comment>
<dbReference type="GO" id="GO:0022625">
    <property type="term" value="C:cytosolic large ribosomal subunit"/>
    <property type="evidence" value="ECO:0007669"/>
    <property type="project" value="TreeGrafter"/>
</dbReference>
<dbReference type="STRING" id="43775.SAMN04489760_10269"/>
<dbReference type="InterPro" id="IPR050063">
    <property type="entry name" value="Ribosomal_protein_uL29"/>
</dbReference>
<evidence type="ECO:0000256" key="3">
    <source>
        <dbReference type="ARBA" id="ARBA00023274"/>
    </source>
</evidence>
<dbReference type="Pfam" id="PF00831">
    <property type="entry name" value="Ribosomal_L29"/>
    <property type="match status" value="1"/>
</dbReference>
<dbReference type="PANTHER" id="PTHR10916">
    <property type="entry name" value="60S RIBOSOMAL PROTEIN L35/50S RIBOSOMAL PROTEIN L29"/>
    <property type="match status" value="1"/>
</dbReference>
<dbReference type="RefSeq" id="WP_093882002.1">
    <property type="nucleotide sequence ID" value="NZ_FOBS01000002.1"/>
</dbReference>
<dbReference type="FunFam" id="1.10.287.310:FF:000001">
    <property type="entry name" value="50S ribosomal protein L29"/>
    <property type="match status" value="1"/>
</dbReference>
<evidence type="ECO:0000256" key="5">
    <source>
        <dbReference type="HAMAP-Rule" id="MF_00374"/>
    </source>
</evidence>
<dbReference type="InterPro" id="IPR036049">
    <property type="entry name" value="Ribosomal_uL29_sf"/>
</dbReference>
<dbReference type="HAMAP" id="MF_00374">
    <property type="entry name" value="Ribosomal_uL29"/>
    <property type="match status" value="1"/>
</dbReference>
<reference evidence="6 7" key="1">
    <citation type="submission" date="2016-10" db="EMBL/GenBank/DDBJ databases">
        <authorList>
            <person name="de Groot N.N."/>
        </authorList>
    </citation>
    <scope>NUCLEOTIDE SEQUENCE [LARGE SCALE GENOMIC DNA]</scope>
    <source>
        <strain evidence="6 7">DSM 8423</strain>
    </source>
</reference>
<accession>A0A1H7UT77</accession>
<proteinExistence type="inferred from homology"/>
<dbReference type="SUPFAM" id="SSF46561">
    <property type="entry name" value="Ribosomal protein L29 (L29p)"/>
    <property type="match status" value="1"/>
</dbReference>
<protein>
    <recommendedName>
        <fullName evidence="4 5">Large ribosomal subunit protein uL29</fullName>
    </recommendedName>
</protein>
<dbReference type="GO" id="GO:0006412">
    <property type="term" value="P:translation"/>
    <property type="evidence" value="ECO:0007669"/>
    <property type="project" value="UniProtKB-UniRule"/>
</dbReference>
<organism evidence="6 7">
    <name type="scientific">Syntrophus gentianae</name>
    <dbReference type="NCBI Taxonomy" id="43775"/>
    <lineage>
        <taxon>Bacteria</taxon>
        <taxon>Pseudomonadati</taxon>
        <taxon>Thermodesulfobacteriota</taxon>
        <taxon>Syntrophia</taxon>
        <taxon>Syntrophales</taxon>
        <taxon>Syntrophaceae</taxon>
        <taxon>Syntrophus</taxon>
    </lineage>
</organism>
<evidence type="ECO:0000313" key="6">
    <source>
        <dbReference type="EMBL" id="SEL99875.1"/>
    </source>
</evidence>
<evidence type="ECO:0000256" key="2">
    <source>
        <dbReference type="ARBA" id="ARBA00022980"/>
    </source>
</evidence>
<keyword evidence="2 5" id="KW-0689">Ribosomal protein</keyword>
<dbReference type="EMBL" id="FOBS01000002">
    <property type="protein sequence ID" value="SEL99875.1"/>
    <property type="molecule type" value="Genomic_DNA"/>
</dbReference>
<dbReference type="InterPro" id="IPR001854">
    <property type="entry name" value="Ribosomal_uL29"/>
</dbReference>
<dbReference type="OrthoDB" id="9815192at2"/>
<dbReference type="Gene3D" id="1.10.287.310">
    <property type="match status" value="1"/>
</dbReference>
<gene>
    <name evidence="5" type="primary">rpmC</name>
    <name evidence="6" type="ORF">SAMN04489760_10269</name>
</gene>
<dbReference type="NCBIfam" id="TIGR00012">
    <property type="entry name" value="L29"/>
    <property type="match status" value="1"/>
</dbReference>
<dbReference type="AlphaFoldDB" id="A0A1H7UT77"/>
<sequence>MKAKEWRDKSLDEIRQKENELVEELFNLRMRSASGQLESTAAFGKIKKDIARTKTVLREKGVK</sequence>
<evidence type="ECO:0000256" key="1">
    <source>
        <dbReference type="ARBA" id="ARBA00009254"/>
    </source>
</evidence>
<dbReference type="Proteomes" id="UP000198744">
    <property type="component" value="Unassembled WGS sequence"/>
</dbReference>
<dbReference type="PANTHER" id="PTHR10916:SF0">
    <property type="entry name" value="LARGE RIBOSOMAL SUBUNIT PROTEIN UL29C"/>
    <property type="match status" value="1"/>
</dbReference>
<name>A0A1H7UT77_9BACT</name>
<dbReference type="GO" id="GO:0003735">
    <property type="term" value="F:structural constituent of ribosome"/>
    <property type="evidence" value="ECO:0007669"/>
    <property type="project" value="InterPro"/>
</dbReference>
<keyword evidence="7" id="KW-1185">Reference proteome</keyword>
<dbReference type="CDD" id="cd00427">
    <property type="entry name" value="Ribosomal_L29_HIP"/>
    <property type="match status" value="1"/>
</dbReference>
<evidence type="ECO:0000313" key="7">
    <source>
        <dbReference type="Proteomes" id="UP000198744"/>
    </source>
</evidence>
<evidence type="ECO:0000256" key="4">
    <source>
        <dbReference type="ARBA" id="ARBA00035204"/>
    </source>
</evidence>
<keyword evidence="3 5" id="KW-0687">Ribonucleoprotein</keyword>